<keyword evidence="8" id="KW-0226">DNA condensation</keyword>
<dbReference type="FunFam" id="3.40.50.300:FF:000481">
    <property type="entry name" value="Structural maintenance of chromosomes 4"/>
    <property type="match status" value="1"/>
</dbReference>
<evidence type="ECO:0000256" key="6">
    <source>
        <dbReference type="ARBA" id="ARBA00022840"/>
    </source>
</evidence>
<dbReference type="Gene3D" id="3.40.50.300">
    <property type="entry name" value="P-loop containing nucleotide triphosphate hydrolases"/>
    <property type="match status" value="2"/>
</dbReference>
<accession>A0A1S3H4R9</accession>
<evidence type="ECO:0000256" key="8">
    <source>
        <dbReference type="ARBA" id="ARBA00023067"/>
    </source>
</evidence>
<dbReference type="GO" id="GO:0007076">
    <property type="term" value="P:mitotic chromosome condensation"/>
    <property type="evidence" value="ECO:0007669"/>
    <property type="project" value="TreeGrafter"/>
</dbReference>
<evidence type="ECO:0000256" key="12">
    <source>
        <dbReference type="SAM" id="Coils"/>
    </source>
</evidence>
<evidence type="ECO:0000256" key="5">
    <source>
        <dbReference type="ARBA" id="ARBA00022776"/>
    </source>
</evidence>
<reference evidence="15" key="1">
    <citation type="submission" date="2025-08" db="UniProtKB">
        <authorList>
            <consortium name="RefSeq"/>
        </authorList>
    </citation>
    <scope>IDENTIFICATION</scope>
    <source>
        <tissue evidence="15">Gonads</tissue>
    </source>
</reference>
<keyword evidence="9 11" id="KW-0539">Nucleus</keyword>
<dbReference type="AlphaFoldDB" id="A0A1S3H4R9"/>
<keyword evidence="3" id="KW-0132">Cell division</keyword>
<dbReference type="Gene3D" id="1.10.287.1490">
    <property type="match status" value="1"/>
</dbReference>
<dbReference type="SUPFAM" id="SSF52540">
    <property type="entry name" value="P-loop containing nucleoside triphosphate hydrolases"/>
    <property type="match status" value="2"/>
</dbReference>
<gene>
    <name evidence="15" type="primary">LOC106151646</name>
</gene>
<evidence type="ECO:0000256" key="10">
    <source>
        <dbReference type="ARBA" id="ARBA00023306"/>
    </source>
</evidence>
<feature type="domain" description="SMC hinge" evidence="13">
    <location>
        <begin position="490"/>
        <end position="606"/>
    </location>
</feature>
<dbReference type="SMART" id="SM00968">
    <property type="entry name" value="SMC_hinge"/>
    <property type="match status" value="1"/>
</dbReference>
<evidence type="ECO:0000256" key="1">
    <source>
        <dbReference type="ARBA" id="ARBA00004123"/>
    </source>
</evidence>
<organism evidence="14 15">
    <name type="scientific">Lingula anatina</name>
    <name type="common">Brachiopod</name>
    <name type="synonym">Lingula unguis</name>
    <dbReference type="NCBI Taxonomy" id="7574"/>
    <lineage>
        <taxon>Eukaryota</taxon>
        <taxon>Metazoa</taxon>
        <taxon>Spiralia</taxon>
        <taxon>Lophotrochozoa</taxon>
        <taxon>Brachiopoda</taxon>
        <taxon>Linguliformea</taxon>
        <taxon>Lingulata</taxon>
        <taxon>Lingulida</taxon>
        <taxon>Linguloidea</taxon>
        <taxon>Lingulidae</taxon>
        <taxon>Lingula</taxon>
    </lineage>
</organism>
<evidence type="ECO:0000313" key="14">
    <source>
        <dbReference type="Proteomes" id="UP000085678"/>
    </source>
</evidence>
<proteinExistence type="inferred from homology"/>
<dbReference type="SUPFAM" id="SSF75553">
    <property type="entry name" value="Smc hinge domain"/>
    <property type="match status" value="1"/>
</dbReference>
<dbReference type="Pfam" id="PF06470">
    <property type="entry name" value="SMC_hinge"/>
    <property type="match status" value="1"/>
</dbReference>
<dbReference type="GeneID" id="106151646"/>
<keyword evidence="14" id="KW-1185">Reference proteome</keyword>
<evidence type="ECO:0000256" key="3">
    <source>
        <dbReference type="ARBA" id="ARBA00022618"/>
    </source>
</evidence>
<dbReference type="FunCoup" id="A0A1S3H4R9">
    <property type="interactions" value="1764"/>
</dbReference>
<evidence type="ECO:0000256" key="4">
    <source>
        <dbReference type="ARBA" id="ARBA00022741"/>
    </source>
</evidence>
<dbReference type="KEGG" id="lak:106151646"/>
<dbReference type="GO" id="GO:0005524">
    <property type="term" value="F:ATP binding"/>
    <property type="evidence" value="ECO:0007669"/>
    <property type="project" value="UniProtKB-KW"/>
</dbReference>
<dbReference type="InterPro" id="IPR024704">
    <property type="entry name" value="SMC"/>
</dbReference>
<dbReference type="InterPro" id="IPR003395">
    <property type="entry name" value="RecF/RecN/SMC_N"/>
</dbReference>
<dbReference type="FunFam" id="1.20.1060.20:FF:000003">
    <property type="entry name" value="Structural maintenance of chromosomes 4"/>
    <property type="match status" value="1"/>
</dbReference>
<dbReference type="GO" id="GO:0016887">
    <property type="term" value="F:ATP hydrolysis activity"/>
    <property type="evidence" value="ECO:0007669"/>
    <property type="project" value="InterPro"/>
</dbReference>
<feature type="coiled-coil region" evidence="12">
    <location>
        <begin position="211"/>
        <end position="273"/>
    </location>
</feature>
<dbReference type="InterPro" id="IPR036277">
    <property type="entry name" value="SMC_hinge_sf"/>
</dbReference>
<dbReference type="GO" id="GO:0005634">
    <property type="term" value="C:nucleus"/>
    <property type="evidence" value="ECO:0007669"/>
    <property type="project" value="UniProtKB-SubCell"/>
</dbReference>
<dbReference type="OrthoDB" id="5575062at2759"/>
<feature type="coiled-coil region" evidence="12">
    <location>
        <begin position="144"/>
        <end position="178"/>
    </location>
</feature>
<sequence length="1171" mass="133732">MLFVFGYRANKIRSKKISILIHSSENHPNINSCCVAVHFQKITDTGLGDDDYEVVPNSNFVVSRTAFRDNSSYYQVDGKKKTYKEVATLLRGSGIDLDHNRFLILQGEVEQIAMMKPKALTEHDEGMLEFLEDIVGSSRFKEPIDLLSKRVEELNELRAEKLNRVKAVEKDKDDLQGDRDLAVQYLQMENDITRQKNVAYQLYILETSGNMERAQAKCDEVGAGLKHYEERIQAIRDQNKEKKNEHEKLFKHYEELCKKCDDCKKKFDALETKDVKNREDLKHAKGKAKKLGKAEEAERHRLEELRQVPEKSQQDIETNSKWLEKLEEVKAEVEAKMAEIHGKVKEETAGLQGEKEIKETELMELQKNVNETKSKYEVAQSELDIYLSNQKSETNKLRDMENGLETATKTISERKESVKLLERSIPETEAALQKTKKDLGAATALENQLTAEVQRRRLKVEEVRSSMQASSSKSRVLAALTEAKKQGKIPGIRGRLGDLGAIDEKYDIAISTACGSLDNVVVDSINTAQCCVEFLKKNNIGSATFMGLDKMEKWREHVNKRIKTPENVPRLFDLVRVGDDSIRTAFYFALRDTLVASDLEQATRIAYGKQRFRVVTLKGDLIDQSGTMSGGGGRVSKGRMGSALVADIEPRQLQEMERELEQTCAAAEDSRVTRDRLEESVLQMEKDLKQMKLNVEKFRMEVKSLTEREVSLKDQIIAQKERVKAAAPDAKQLKAMETSVSAYKTDYEKAAYFASKVEMEVQRLHQDIMEYGGEELKALDTKLKKVKGDMDKATGAITKANVALKNSDRNMKKCEAKLKSVEEEIEENKHSIANMEQMFKAIEEEATQVMTQFDDMKAQSQECEDGLKVLKAEREKLEEEETQIEKNCIEIRHEMEKYETVLKENRDKIRHWEKAKSKLALHKFDDGTETEGSLEVIPAEELAKMSKETVAYELTILEEKIVQVKPNLAAIAEYKKKEELYLQRVAELDQITDLRDQQRQQYEELRKQRLDEFMSGFSIITSKLKEMYQMITLGGDAELELVDSLDPFSEGIVFSVRPPKKSWKNISNLSGGEKTLSSLALVFALHHYRPTPLYVMDEIDAALDFKNVSIVANYIKERTKNAQFIIISLRNNMFELADRLVGIYKTNNATKSVTINPKKLSLPLQEVQQDA</sequence>
<dbReference type="Gene3D" id="3.30.70.1620">
    <property type="match status" value="1"/>
</dbReference>
<dbReference type="RefSeq" id="XP_013380461.1">
    <property type="nucleotide sequence ID" value="XM_013525007.1"/>
</dbReference>
<dbReference type="GO" id="GO:0000796">
    <property type="term" value="C:condensin complex"/>
    <property type="evidence" value="ECO:0007669"/>
    <property type="project" value="TreeGrafter"/>
</dbReference>
<dbReference type="Pfam" id="PF02463">
    <property type="entry name" value="SMC_N"/>
    <property type="match status" value="1"/>
</dbReference>
<dbReference type="GO" id="GO:0051301">
    <property type="term" value="P:cell division"/>
    <property type="evidence" value="ECO:0007669"/>
    <property type="project" value="UniProtKB-KW"/>
</dbReference>
<feature type="coiled-coil region" evidence="12">
    <location>
        <begin position="319"/>
        <end position="382"/>
    </location>
</feature>
<feature type="coiled-coil region" evidence="12">
    <location>
        <begin position="804"/>
        <end position="915"/>
    </location>
</feature>
<keyword evidence="6" id="KW-0067">ATP-binding</keyword>
<evidence type="ECO:0000256" key="7">
    <source>
        <dbReference type="ARBA" id="ARBA00023054"/>
    </source>
</evidence>
<dbReference type="FunFam" id="3.30.70.1620:FF:000003">
    <property type="entry name" value="Structural maintenance of chromosomes 4"/>
    <property type="match status" value="1"/>
</dbReference>
<name>A0A1S3H4R9_LINAN</name>
<dbReference type="InParanoid" id="A0A1S3H4R9"/>
<dbReference type="PANTHER" id="PTHR18937">
    <property type="entry name" value="STRUCTURAL MAINTENANCE OF CHROMOSOMES SMC FAMILY MEMBER"/>
    <property type="match status" value="1"/>
</dbReference>
<keyword evidence="10" id="KW-0131">Cell cycle</keyword>
<protein>
    <recommendedName>
        <fullName evidence="11">Structural maintenance of chromosomes protein</fullName>
    </recommendedName>
</protein>
<dbReference type="PANTHER" id="PTHR18937:SF172">
    <property type="entry name" value="STRUCTURAL MAINTENANCE OF CHROMOSOMES PROTEIN"/>
    <property type="match status" value="1"/>
</dbReference>
<dbReference type="PIRSF" id="PIRSF005719">
    <property type="entry name" value="SMC"/>
    <property type="match status" value="1"/>
</dbReference>
<dbReference type="InterPro" id="IPR027417">
    <property type="entry name" value="P-loop_NTPase"/>
</dbReference>
<evidence type="ECO:0000259" key="13">
    <source>
        <dbReference type="SMART" id="SM00968"/>
    </source>
</evidence>
<evidence type="ECO:0000256" key="11">
    <source>
        <dbReference type="PIRNR" id="PIRNR005719"/>
    </source>
</evidence>
<keyword evidence="5" id="KW-0498">Mitosis</keyword>
<evidence type="ECO:0000256" key="2">
    <source>
        <dbReference type="ARBA" id="ARBA00006005"/>
    </source>
</evidence>
<keyword evidence="7 12" id="KW-0175">Coiled coil</keyword>
<dbReference type="Gene3D" id="1.20.1060.20">
    <property type="match status" value="1"/>
</dbReference>
<dbReference type="InterPro" id="IPR010935">
    <property type="entry name" value="SMC_hinge"/>
</dbReference>
<keyword evidence="4" id="KW-0547">Nucleotide-binding</keyword>
<dbReference type="STRING" id="7574.A0A1S3H4R9"/>
<feature type="coiled-coil region" evidence="12">
    <location>
        <begin position="653"/>
        <end position="715"/>
    </location>
</feature>
<evidence type="ECO:0000313" key="15">
    <source>
        <dbReference type="RefSeq" id="XP_013380461.1"/>
    </source>
</evidence>
<evidence type="ECO:0000256" key="9">
    <source>
        <dbReference type="ARBA" id="ARBA00023242"/>
    </source>
</evidence>
<comment type="subcellular location">
    <subcellularLocation>
        <location evidence="1 11">Nucleus</location>
    </subcellularLocation>
</comment>
<dbReference type="Proteomes" id="UP000085678">
    <property type="component" value="Unplaced"/>
</dbReference>
<comment type="similarity">
    <text evidence="2">Belongs to the SMC family. SMC4 subfamily.</text>
</comment>